<protein>
    <submittedName>
        <fullName evidence="1">Uncharacterized protein</fullName>
    </submittedName>
</protein>
<keyword evidence="2" id="KW-1185">Reference proteome</keyword>
<evidence type="ECO:0000313" key="2">
    <source>
        <dbReference type="Proteomes" id="UP001152888"/>
    </source>
</evidence>
<dbReference type="AlphaFoldDB" id="A0A9P0MM22"/>
<proteinExistence type="predicted"/>
<accession>A0A9P0MM22</accession>
<dbReference type="OrthoDB" id="6755147at2759"/>
<organism evidence="1 2">
    <name type="scientific">Acanthoscelides obtectus</name>
    <name type="common">Bean weevil</name>
    <name type="synonym">Bruchus obtectus</name>
    <dbReference type="NCBI Taxonomy" id="200917"/>
    <lineage>
        <taxon>Eukaryota</taxon>
        <taxon>Metazoa</taxon>
        <taxon>Ecdysozoa</taxon>
        <taxon>Arthropoda</taxon>
        <taxon>Hexapoda</taxon>
        <taxon>Insecta</taxon>
        <taxon>Pterygota</taxon>
        <taxon>Neoptera</taxon>
        <taxon>Endopterygota</taxon>
        <taxon>Coleoptera</taxon>
        <taxon>Polyphaga</taxon>
        <taxon>Cucujiformia</taxon>
        <taxon>Chrysomeloidea</taxon>
        <taxon>Chrysomelidae</taxon>
        <taxon>Bruchinae</taxon>
        <taxon>Bruchini</taxon>
        <taxon>Acanthoscelides</taxon>
    </lineage>
</organism>
<gene>
    <name evidence="1" type="ORF">ACAOBT_LOCUS34350</name>
</gene>
<dbReference type="Proteomes" id="UP001152888">
    <property type="component" value="Unassembled WGS sequence"/>
</dbReference>
<name>A0A9P0MM22_ACAOB</name>
<dbReference type="EMBL" id="CAKOFQ010008553">
    <property type="protein sequence ID" value="CAH2014771.1"/>
    <property type="molecule type" value="Genomic_DNA"/>
</dbReference>
<sequence length="167" mass="18752">METSKANVGDHQDGYDGSVAWDCSMYMSTNRFFFQHQASKIPRARLLGCCLRLRSNRPSVMEVIPQGGRIMKHQSSRIHCRRNVSKSKSLKSAYSRKNNHLQAVNRRNKINGLSKSLVPLKDGSGKVGQVENIKKIDRSGVGEGGEKEERDVCFGAFTRLHVDVFTV</sequence>
<evidence type="ECO:0000313" key="1">
    <source>
        <dbReference type="EMBL" id="CAH2014771.1"/>
    </source>
</evidence>
<comment type="caution">
    <text evidence="1">The sequence shown here is derived from an EMBL/GenBank/DDBJ whole genome shotgun (WGS) entry which is preliminary data.</text>
</comment>
<reference evidence="1" key="1">
    <citation type="submission" date="2022-03" db="EMBL/GenBank/DDBJ databases">
        <authorList>
            <person name="Sayadi A."/>
        </authorList>
    </citation>
    <scope>NUCLEOTIDE SEQUENCE</scope>
</reference>